<comment type="caution">
    <text evidence="1">The sequence shown here is derived from an EMBL/GenBank/DDBJ whole genome shotgun (WGS) entry which is preliminary data.</text>
</comment>
<dbReference type="Proteomes" id="UP001153069">
    <property type="component" value="Unassembled WGS sequence"/>
</dbReference>
<sequence length="190" mass="21600">MRLYSKNRPEYLFQFSGTSWNLIGQCFPRLQDLQVVGDLPLEHSIQGLTQSVLILTDNRLCRLSVEGCTMDSHEAPAPTSESSEWYALVCALRSSRHLDQLTIRIRARLTDSILREAMIHRGKMHSKLDDKNPNQTTLEQFVKALIYVRSRADCLHYFLHPDEFGVSPDLYAKQEIGETSDTASVGFPSV</sequence>
<reference evidence="1" key="1">
    <citation type="submission" date="2020-06" db="EMBL/GenBank/DDBJ databases">
        <authorList>
            <consortium name="Plant Systems Biology data submission"/>
        </authorList>
    </citation>
    <scope>NUCLEOTIDE SEQUENCE</scope>
    <source>
        <strain evidence="1">D6</strain>
    </source>
</reference>
<evidence type="ECO:0000313" key="1">
    <source>
        <dbReference type="EMBL" id="CAB9510501.1"/>
    </source>
</evidence>
<name>A0A9N8DXB1_9STRA</name>
<protein>
    <submittedName>
        <fullName evidence="1">Uncharacterized protein</fullName>
    </submittedName>
</protein>
<evidence type="ECO:0000313" key="2">
    <source>
        <dbReference type="Proteomes" id="UP001153069"/>
    </source>
</evidence>
<proteinExistence type="predicted"/>
<dbReference type="AlphaFoldDB" id="A0A9N8DXB1"/>
<organism evidence="1 2">
    <name type="scientific">Seminavis robusta</name>
    <dbReference type="NCBI Taxonomy" id="568900"/>
    <lineage>
        <taxon>Eukaryota</taxon>
        <taxon>Sar</taxon>
        <taxon>Stramenopiles</taxon>
        <taxon>Ochrophyta</taxon>
        <taxon>Bacillariophyta</taxon>
        <taxon>Bacillariophyceae</taxon>
        <taxon>Bacillariophycidae</taxon>
        <taxon>Naviculales</taxon>
        <taxon>Naviculaceae</taxon>
        <taxon>Seminavis</taxon>
    </lineage>
</organism>
<keyword evidence="2" id="KW-1185">Reference proteome</keyword>
<gene>
    <name evidence="1" type="ORF">SEMRO_439_G143210.1</name>
</gene>
<dbReference type="EMBL" id="CAICTM010000438">
    <property type="protein sequence ID" value="CAB9510501.1"/>
    <property type="molecule type" value="Genomic_DNA"/>
</dbReference>
<accession>A0A9N8DXB1</accession>